<evidence type="ECO:0000256" key="1">
    <source>
        <dbReference type="SAM" id="MobiDB-lite"/>
    </source>
</evidence>
<feature type="transmembrane region" description="Helical" evidence="2">
    <location>
        <begin position="131"/>
        <end position="149"/>
    </location>
</feature>
<protein>
    <submittedName>
        <fullName evidence="3">Spo7-like protein</fullName>
    </submittedName>
</protein>
<dbReference type="OrthoDB" id="5599171at2759"/>
<sequence length="462" mass="52225">MSDPIDRIVKGAPPPDVSAEQLAANARATGPPQAHSITAPLPPLHQGHSGDPRDALPSSPPQIYLNLLILESSLRLQYVSLRARLRLHLLLLVTLVLWVLGFTYLLFFRPREDGSGVGGSVYWVVESGEKLGWASGIVTLTLFWGTGMYERGVRWPRKFVSTTNRGLRGFNLKVVVVKGSFLSELAGWVAMLDQLGWFREDRVNYQIMPKDIELGGGKVENWNMHAARHGLLEEDIAPGGDVLRVLLLPKPFSPDFREGWDTFRMEYWERENARRSQLRTVVRARKREVAKRDGGWIWWTGWRGWNNVRFSIFTSRKSRRQKDLEKLALKDKPSSERIKERRRKEGLLRDGSHSRNSSQSRTPTPDPDARHSRRTEERTRRGSSVSSAGGSTSTRRPRKNFAGNEKSRLSATETVLHDTIEVSPLSKRGSVVSSTGSEDDGKKIKAEPMFADEIKQEPMDDS</sequence>
<keyword evidence="4" id="KW-1185">Reference proteome</keyword>
<feature type="compositionally biased region" description="Polar residues" evidence="1">
    <location>
        <begin position="354"/>
        <end position="363"/>
    </location>
</feature>
<dbReference type="PANTHER" id="PTHR28249:SF1">
    <property type="entry name" value="SPORULATION-SPECIFIC PROTEIN SPO7"/>
    <property type="match status" value="1"/>
</dbReference>
<evidence type="ECO:0000313" key="4">
    <source>
        <dbReference type="Proteomes" id="UP000033647"/>
    </source>
</evidence>
<feature type="compositionally biased region" description="Basic and acidic residues" evidence="1">
    <location>
        <begin position="322"/>
        <end position="353"/>
    </location>
</feature>
<organism evidence="3 4">
    <name type="scientific">Zymoseptoria brevis</name>
    <dbReference type="NCBI Taxonomy" id="1047168"/>
    <lineage>
        <taxon>Eukaryota</taxon>
        <taxon>Fungi</taxon>
        <taxon>Dikarya</taxon>
        <taxon>Ascomycota</taxon>
        <taxon>Pezizomycotina</taxon>
        <taxon>Dothideomycetes</taxon>
        <taxon>Dothideomycetidae</taxon>
        <taxon>Mycosphaerellales</taxon>
        <taxon>Mycosphaerellaceae</taxon>
        <taxon>Zymoseptoria</taxon>
    </lineage>
</organism>
<dbReference type="Proteomes" id="UP000033647">
    <property type="component" value="Unassembled WGS sequence"/>
</dbReference>
<feature type="compositionally biased region" description="Basic and acidic residues" evidence="1">
    <location>
        <begin position="367"/>
        <end position="380"/>
    </location>
</feature>
<keyword evidence="2" id="KW-1133">Transmembrane helix</keyword>
<feature type="compositionally biased region" description="Basic and acidic residues" evidence="1">
    <location>
        <begin position="439"/>
        <end position="462"/>
    </location>
</feature>
<feature type="compositionally biased region" description="Low complexity" evidence="1">
    <location>
        <begin position="382"/>
        <end position="394"/>
    </location>
</feature>
<dbReference type="Pfam" id="PF03907">
    <property type="entry name" value="Spo7"/>
    <property type="match status" value="1"/>
</dbReference>
<comment type="caution">
    <text evidence="3">The sequence shown here is derived from an EMBL/GenBank/DDBJ whole genome shotgun (WGS) entry which is preliminary data.</text>
</comment>
<gene>
    <name evidence="3" type="ORF">TI39_contig4163g00014</name>
</gene>
<dbReference type="PANTHER" id="PTHR28249">
    <property type="entry name" value="SPORULATION-SPECIFIC PROTEIN SPO7"/>
    <property type="match status" value="1"/>
</dbReference>
<dbReference type="STRING" id="1047168.A0A0F4GBE9"/>
<dbReference type="GO" id="GO:0006998">
    <property type="term" value="P:nuclear envelope organization"/>
    <property type="evidence" value="ECO:0007669"/>
    <property type="project" value="TreeGrafter"/>
</dbReference>
<keyword evidence="2" id="KW-0812">Transmembrane</keyword>
<reference evidence="3 4" key="1">
    <citation type="submission" date="2015-03" db="EMBL/GenBank/DDBJ databases">
        <title>RNA-seq based gene annotation and comparative genomics of four Zymoseptoria species reveal species-specific pathogenicity related genes and transposable element activity.</title>
        <authorList>
            <person name="Grandaubert J."/>
            <person name="Bhattacharyya A."/>
            <person name="Stukenbrock E.H."/>
        </authorList>
    </citation>
    <scope>NUCLEOTIDE SEQUENCE [LARGE SCALE GENOMIC DNA]</scope>
    <source>
        <strain evidence="3 4">Zb18110</strain>
    </source>
</reference>
<dbReference type="GO" id="GO:0019888">
    <property type="term" value="F:protein phosphatase regulator activity"/>
    <property type="evidence" value="ECO:0007669"/>
    <property type="project" value="InterPro"/>
</dbReference>
<dbReference type="EMBL" id="LAFY01004122">
    <property type="protein sequence ID" value="KJX94718.1"/>
    <property type="molecule type" value="Genomic_DNA"/>
</dbReference>
<accession>A0A0F4GBE9</accession>
<evidence type="ECO:0000256" key="2">
    <source>
        <dbReference type="SAM" id="Phobius"/>
    </source>
</evidence>
<dbReference type="InterPro" id="IPR005605">
    <property type="entry name" value="Spo7"/>
</dbReference>
<dbReference type="GO" id="GO:0004721">
    <property type="term" value="F:phosphoprotein phosphatase activity"/>
    <property type="evidence" value="ECO:0007669"/>
    <property type="project" value="TreeGrafter"/>
</dbReference>
<feature type="transmembrane region" description="Helical" evidence="2">
    <location>
        <begin position="85"/>
        <end position="107"/>
    </location>
</feature>
<evidence type="ECO:0000313" key="3">
    <source>
        <dbReference type="EMBL" id="KJX94718.1"/>
    </source>
</evidence>
<name>A0A0F4GBE9_9PEZI</name>
<proteinExistence type="predicted"/>
<dbReference type="GO" id="GO:0071595">
    <property type="term" value="C:Nem1-Spo7 phosphatase complex"/>
    <property type="evidence" value="ECO:0007669"/>
    <property type="project" value="TreeGrafter"/>
</dbReference>
<feature type="region of interest" description="Disordered" evidence="1">
    <location>
        <begin position="1"/>
        <end position="55"/>
    </location>
</feature>
<keyword evidence="2" id="KW-0472">Membrane</keyword>
<feature type="region of interest" description="Disordered" evidence="1">
    <location>
        <begin position="322"/>
        <end position="462"/>
    </location>
</feature>
<dbReference type="AlphaFoldDB" id="A0A0F4GBE9"/>